<comment type="caution">
    <text evidence="1">The sequence shown here is derived from an EMBL/GenBank/DDBJ whole genome shotgun (WGS) entry which is preliminary data.</text>
</comment>
<sequence>MGSPLRPWGLLLGLEGGSHKLTIFAIKLPIGLLPSSSPHPYPPSLSTLATGVYKGIPRALGSGEER</sequence>
<organism evidence="1 2">
    <name type="scientific">Thermus scotoductus</name>
    <dbReference type="NCBI Taxonomy" id="37636"/>
    <lineage>
        <taxon>Bacteria</taxon>
        <taxon>Thermotogati</taxon>
        <taxon>Deinococcota</taxon>
        <taxon>Deinococci</taxon>
        <taxon>Thermales</taxon>
        <taxon>Thermaceae</taxon>
        <taxon>Thermus</taxon>
    </lineage>
</organism>
<evidence type="ECO:0000313" key="1">
    <source>
        <dbReference type="EMBL" id="RTH04115.1"/>
    </source>
</evidence>
<dbReference type="AlphaFoldDB" id="A0A430R9Q2"/>
<dbReference type="EMBL" id="PELM01000080">
    <property type="protein sequence ID" value="RTH04115.1"/>
    <property type="molecule type" value="Genomic_DNA"/>
</dbReference>
<reference evidence="1 2" key="1">
    <citation type="journal article" date="2019" name="Extremophiles">
        <title>Biogeography of thermophiles and predominance of Thermus scotoductus in domestic water heaters.</title>
        <authorList>
            <person name="Wilpiszeski R.L."/>
            <person name="Zhang Z."/>
            <person name="House C.H."/>
        </authorList>
    </citation>
    <scope>NUCLEOTIDE SEQUENCE [LARGE SCALE GENOMIC DNA]</scope>
    <source>
        <strain evidence="1 2">38_S38</strain>
    </source>
</reference>
<gene>
    <name evidence="1" type="ORF">CSW50_03580</name>
</gene>
<evidence type="ECO:0000313" key="2">
    <source>
        <dbReference type="Proteomes" id="UP000288082"/>
    </source>
</evidence>
<proteinExistence type="predicted"/>
<name>A0A430R9Q2_THESC</name>
<dbReference type="Proteomes" id="UP000288082">
    <property type="component" value="Unassembled WGS sequence"/>
</dbReference>
<accession>A0A430R9Q2</accession>
<protein>
    <submittedName>
        <fullName evidence="1">Uncharacterized protein</fullName>
    </submittedName>
</protein>